<evidence type="ECO:0000256" key="3">
    <source>
        <dbReference type="SAM" id="Phobius"/>
    </source>
</evidence>
<dbReference type="EMBL" id="LODU01000058">
    <property type="protein sequence ID" value="POH27727.1"/>
    <property type="molecule type" value="Genomic_DNA"/>
</dbReference>
<organism evidence="5 6">
    <name type="scientific">Sinorhizobium americanum</name>
    <dbReference type="NCBI Taxonomy" id="194963"/>
    <lineage>
        <taxon>Bacteria</taxon>
        <taxon>Pseudomonadati</taxon>
        <taxon>Pseudomonadota</taxon>
        <taxon>Alphaproteobacteria</taxon>
        <taxon>Hyphomicrobiales</taxon>
        <taxon>Rhizobiaceae</taxon>
        <taxon>Sinorhizobium/Ensifer group</taxon>
        <taxon>Sinorhizobium</taxon>
    </lineage>
</organism>
<dbReference type="GO" id="GO:0016020">
    <property type="term" value="C:membrane"/>
    <property type="evidence" value="ECO:0007669"/>
    <property type="project" value="InterPro"/>
</dbReference>
<feature type="transmembrane region" description="Helical" evidence="3">
    <location>
        <begin position="18"/>
        <end position="39"/>
    </location>
</feature>
<dbReference type="PANTHER" id="PTHR43156:SF2">
    <property type="entry name" value="STAGE II SPORULATION PROTEIN E"/>
    <property type="match status" value="1"/>
</dbReference>
<dbReference type="InterPro" id="IPR001932">
    <property type="entry name" value="PPM-type_phosphatase-like_dom"/>
</dbReference>
<feature type="coiled-coil region" evidence="2">
    <location>
        <begin position="504"/>
        <end position="549"/>
    </location>
</feature>
<sequence>MNQFKISRFGLRSFRAKFILVVGGAVLFDLLVTGGLALFNVQRLSRDATTEVGQGLEKANQDYIRSYAETTAARVNLLLNQVHSDVGTLAGVLQAQIDRPVRKSQIGEAMSRGAPGAVTVTYDAKGGWAQNLPGPLSVVSVWGYLLDANHVPLPEVQTDIENSAVLDLVAPSLLANGQSKLQMYYIGPKERPIFRTAPYTEQAQTFDRLYPGHNQAEFWPFFFPGLYESWEQWAKNPASRPVNSDITQTAPYTDAITGKLIVSFFQPLWSRDRDQVAGAAGADITLDQLAEIVENVRVADNGFGFLTMSDGNVVAINPVGEKVIGLQSSSDTSSQGVTGLDRSLRNSAQAAIAKLPLNQDGLLQHVLLDENGEKVPYLVVLKQLQPTNLWFSGPVRRESMLLGIVVPEREIYASLFAAQAGITEATNRILIYQVLALLVSLLFVTSAVFAISKRITGGISALADAARRIQTKDYSVRVDISTRDEVGEAGAAFNRMAEQISYHTENLEQLVEDRTKEIEEANLQISALNEQLRSENVRLSAELDVARRIQLMVLPRAGELEEISGLEIAAYMRPADEVGGDYYDVLRDGERLKIGIGDVTGHGLESGVLMLMVQSVARALQEAGDMDPALFLNRVNRALYKNIVRTNANKHLSLAFLDYDGKSLMLSGQHEELIVVRNTGSVERIDTLDLGLPIGLEPDISPFVATQEIAFSQGDMIILHTDGVTEAEGLNGELFGIERLCESARCRHGQSAEDVKAGIIEDLMTHIGAQKIHDDITVVVMRHR</sequence>
<evidence type="ECO:0000256" key="2">
    <source>
        <dbReference type="SAM" id="Coils"/>
    </source>
</evidence>
<dbReference type="PANTHER" id="PTHR43156">
    <property type="entry name" value="STAGE II SPORULATION PROTEIN E-RELATED"/>
    <property type="match status" value="1"/>
</dbReference>
<keyword evidence="3" id="KW-1133">Transmembrane helix</keyword>
<dbReference type="SUPFAM" id="SSF158472">
    <property type="entry name" value="HAMP domain-like"/>
    <property type="match status" value="1"/>
</dbReference>
<dbReference type="InterPro" id="IPR003660">
    <property type="entry name" value="HAMP_dom"/>
</dbReference>
<comment type="caution">
    <text evidence="5">The sequence shown here is derived from an EMBL/GenBank/DDBJ whole genome shotgun (WGS) entry which is preliminary data.</text>
</comment>
<gene>
    <name evidence="5" type="ORF">ATY31_21845</name>
</gene>
<evidence type="ECO:0000313" key="6">
    <source>
        <dbReference type="Proteomes" id="UP000237511"/>
    </source>
</evidence>
<dbReference type="SUPFAM" id="SSF81606">
    <property type="entry name" value="PP2C-like"/>
    <property type="match status" value="1"/>
</dbReference>
<dbReference type="CDD" id="cd06225">
    <property type="entry name" value="HAMP"/>
    <property type="match status" value="1"/>
</dbReference>
<evidence type="ECO:0000259" key="4">
    <source>
        <dbReference type="PROSITE" id="PS50885"/>
    </source>
</evidence>
<dbReference type="Pfam" id="PF07228">
    <property type="entry name" value="SpoIIE"/>
    <property type="match status" value="1"/>
</dbReference>
<dbReference type="InterPro" id="IPR052016">
    <property type="entry name" value="Bact_Sigma-Reg"/>
</dbReference>
<keyword evidence="3" id="KW-0812">Transmembrane</keyword>
<dbReference type="Pfam" id="PF00672">
    <property type="entry name" value="HAMP"/>
    <property type="match status" value="1"/>
</dbReference>
<dbReference type="GO" id="GO:0016791">
    <property type="term" value="F:phosphatase activity"/>
    <property type="evidence" value="ECO:0007669"/>
    <property type="project" value="TreeGrafter"/>
</dbReference>
<evidence type="ECO:0000256" key="1">
    <source>
        <dbReference type="ARBA" id="ARBA00022801"/>
    </source>
</evidence>
<dbReference type="PROSITE" id="PS50885">
    <property type="entry name" value="HAMP"/>
    <property type="match status" value="1"/>
</dbReference>
<dbReference type="SMART" id="SM00331">
    <property type="entry name" value="PP2C_SIG"/>
    <property type="match status" value="1"/>
</dbReference>
<dbReference type="InterPro" id="IPR036457">
    <property type="entry name" value="PPM-type-like_dom_sf"/>
</dbReference>
<feature type="transmembrane region" description="Helical" evidence="3">
    <location>
        <begin position="429"/>
        <end position="451"/>
    </location>
</feature>
<keyword evidence="3" id="KW-0472">Membrane</keyword>
<reference evidence="5 6" key="1">
    <citation type="journal article" date="2014" name="Syst. Appl. Microbiol.">
        <title>Microsymbionts of Phaseolus vulgaris in acid and alkaline soils of Mexico.</title>
        <authorList>
            <person name="Verastegui-Valdes M.M."/>
            <person name="Zhang Y.J."/>
            <person name="Rivera-Orduna F.N."/>
            <person name="Cheng H.P."/>
            <person name="Sui X.H."/>
            <person name="Wang E.T."/>
        </authorList>
    </citation>
    <scope>NUCLEOTIDE SEQUENCE [LARGE SCALE GENOMIC DNA]</scope>
    <source>
        <strain evidence="5 6">FG01</strain>
    </source>
</reference>
<dbReference type="AlphaFoldDB" id="A0A2S3YK39"/>
<proteinExistence type="predicted"/>
<dbReference type="Gene3D" id="3.60.40.10">
    <property type="entry name" value="PPM-type phosphatase domain"/>
    <property type="match status" value="1"/>
</dbReference>
<feature type="domain" description="HAMP" evidence="4">
    <location>
        <begin position="453"/>
        <end position="505"/>
    </location>
</feature>
<accession>A0A2S3YK39</accession>
<name>A0A2S3YK39_9HYPH</name>
<dbReference type="Proteomes" id="UP000237511">
    <property type="component" value="Unassembled WGS sequence"/>
</dbReference>
<evidence type="ECO:0000313" key="5">
    <source>
        <dbReference type="EMBL" id="POH27727.1"/>
    </source>
</evidence>
<keyword evidence="2" id="KW-0175">Coiled coil</keyword>
<dbReference type="Gene3D" id="6.10.340.10">
    <property type="match status" value="1"/>
</dbReference>
<protein>
    <recommendedName>
        <fullName evidence="4">HAMP domain-containing protein</fullName>
    </recommendedName>
</protein>
<dbReference type="GO" id="GO:0007165">
    <property type="term" value="P:signal transduction"/>
    <property type="evidence" value="ECO:0007669"/>
    <property type="project" value="InterPro"/>
</dbReference>
<dbReference type="RefSeq" id="WP_097525916.1">
    <property type="nucleotide sequence ID" value="NZ_LODU01000058.1"/>
</dbReference>
<dbReference type="SMART" id="SM00304">
    <property type="entry name" value="HAMP"/>
    <property type="match status" value="1"/>
</dbReference>
<keyword evidence="1" id="KW-0378">Hydrolase</keyword>
<dbReference type="Gene3D" id="3.30.450.20">
    <property type="entry name" value="PAS domain"/>
    <property type="match status" value="2"/>
</dbReference>